<protein>
    <recommendedName>
        <fullName evidence="6">UDP-N-acetylmuramate--L-alanine ligase</fullName>
    </recommendedName>
</protein>
<dbReference type="SUPFAM" id="SSF51984">
    <property type="entry name" value="MurCD N-terminal domain"/>
    <property type="match status" value="1"/>
</dbReference>
<feature type="region of interest" description="Disordered" evidence="1">
    <location>
        <begin position="77"/>
        <end position="96"/>
    </location>
</feature>
<dbReference type="AlphaFoldDB" id="A0AAE0GBH8"/>
<evidence type="ECO:0000259" key="2">
    <source>
        <dbReference type="Pfam" id="PF01225"/>
    </source>
</evidence>
<dbReference type="Pfam" id="PF08245">
    <property type="entry name" value="Mur_ligase_M"/>
    <property type="match status" value="1"/>
</dbReference>
<reference evidence="4 5" key="1">
    <citation type="journal article" date="2015" name="Genome Biol. Evol.">
        <title>Comparative Genomics of a Bacterivorous Green Alga Reveals Evolutionary Causalities and Consequences of Phago-Mixotrophic Mode of Nutrition.</title>
        <authorList>
            <person name="Burns J.A."/>
            <person name="Paasch A."/>
            <person name="Narechania A."/>
            <person name="Kim E."/>
        </authorList>
    </citation>
    <scope>NUCLEOTIDE SEQUENCE [LARGE SCALE GENOMIC DNA]</scope>
    <source>
        <strain evidence="4 5">PLY_AMNH</strain>
    </source>
</reference>
<organism evidence="4 5">
    <name type="scientific">Cymbomonas tetramitiformis</name>
    <dbReference type="NCBI Taxonomy" id="36881"/>
    <lineage>
        <taxon>Eukaryota</taxon>
        <taxon>Viridiplantae</taxon>
        <taxon>Chlorophyta</taxon>
        <taxon>Pyramimonadophyceae</taxon>
        <taxon>Pyramimonadales</taxon>
        <taxon>Pyramimonadaceae</taxon>
        <taxon>Cymbomonas</taxon>
    </lineage>
</organism>
<gene>
    <name evidence="4" type="ORF">CYMTET_16799</name>
</gene>
<comment type="caution">
    <text evidence="4">The sequence shown here is derived from an EMBL/GenBank/DDBJ whole genome shotgun (WGS) entry which is preliminary data.</text>
</comment>
<evidence type="ECO:0008006" key="6">
    <source>
        <dbReference type="Google" id="ProtNLM"/>
    </source>
</evidence>
<dbReference type="InterPro" id="IPR000713">
    <property type="entry name" value="Mur_ligase_N"/>
</dbReference>
<dbReference type="InterPro" id="IPR036565">
    <property type="entry name" value="Mur-like_cat_sf"/>
</dbReference>
<evidence type="ECO:0000259" key="3">
    <source>
        <dbReference type="Pfam" id="PF08245"/>
    </source>
</evidence>
<proteinExistence type="predicted"/>
<dbReference type="Pfam" id="PF01225">
    <property type="entry name" value="Mur_ligase"/>
    <property type="match status" value="1"/>
</dbReference>
<dbReference type="GO" id="GO:0016881">
    <property type="term" value="F:acid-amino acid ligase activity"/>
    <property type="evidence" value="ECO:0007669"/>
    <property type="project" value="InterPro"/>
</dbReference>
<keyword evidence="5" id="KW-1185">Reference proteome</keyword>
<dbReference type="Gene3D" id="3.40.1190.10">
    <property type="entry name" value="Mur-like, catalytic domain"/>
    <property type="match status" value="1"/>
</dbReference>
<feature type="domain" description="Mur ligase central" evidence="3">
    <location>
        <begin position="208"/>
        <end position="400"/>
    </location>
</feature>
<dbReference type="PANTHER" id="PTHR43445:SF3">
    <property type="entry name" value="UDP-N-ACETYLMURAMATE--L-ALANINE LIGASE"/>
    <property type="match status" value="1"/>
</dbReference>
<name>A0AAE0GBH8_9CHLO</name>
<accession>A0AAE0GBH8</accession>
<dbReference type="Gene3D" id="3.40.50.720">
    <property type="entry name" value="NAD(P)-binding Rossmann-like Domain"/>
    <property type="match status" value="1"/>
</dbReference>
<evidence type="ECO:0000313" key="4">
    <source>
        <dbReference type="EMBL" id="KAK3275049.1"/>
    </source>
</evidence>
<feature type="domain" description="Mur ligase N-terminal catalytic" evidence="2">
    <location>
        <begin position="104"/>
        <end position="201"/>
    </location>
</feature>
<dbReference type="InterPro" id="IPR050061">
    <property type="entry name" value="MurCDEF_pg_biosynth"/>
</dbReference>
<dbReference type="EMBL" id="LGRX02007418">
    <property type="protein sequence ID" value="KAK3275049.1"/>
    <property type="molecule type" value="Genomic_DNA"/>
</dbReference>
<dbReference type="GO" id="GO:0005524">
    <property type="term" value="F:ATP binding"/>
    <property type="evidence" value="ECO:0007669"/>
    <property type="project" value="InterPro"/>
</dbReference>
<sequence>MLQGKATFSPNLLRAGKNINWRSTHRNVSVYKPPNRVSCKSSLSRVDNPRNLPYTELKDGSLLFRFGDPQQAAFDKLDAPESSTKQQPGSPADFEAVDSERPSVHFIGIGGAGLSALAHVALEQGWRVSGSDVSDSAVTQAVRDAGAVVNIGHSADNLGTGTLSAVVVSSAIREGNPEVEAATSKGVSIFKRGEWLAQVTRDTDLVAVAGTHGKTTTSAMLAVLLRETFFDDITAVIGAPVPQFPEGIGAVVGSSGRFVLEADEYDDAFGKLDPLLAIVTNVELDHVDMYMSDAEMRGAFANFVRRVRAGGALLVCGDDAGARSLVTHFGMDTEALALDRSVITYGLEQGNHWSAIMLTPNVEGGTDFVVVRAGQPVGRVTLRVPGVHNVLNTLAVIAAAATLRAAIQSAGPKGPLRLSGLNDQAVVAAAMRAVAEVHTFEGVNRRFQSATPVLGMVPLQLQ</sequence>
<dbReference type="InterPro" id="IPR013221">
    <property type="entry name" value="Mur_ligase_cen"/>
</dbReference>
<dbReference type="PANTHER" id="PTHR43445">
    <property type="entry name" value="UDP-N-ACETYLMURAMATE--L-ALANINE LIGASE-RELATED"/>
    <property type="match status" value="1"/>
</dbReference>
<evidence type="ECO:0000256" key="1">
    <source>
        <dbReference type="SAM" id="MobiDB-lite"/>
    </source>
</evidence>
<dbReference type="Proteomes" id="UP001190700">
    <property type="component" value="Unassembled WGS sequence"/>
</dbReference>
<dbReference type="SUPFAM" id="SSF53623">
    <property type="entry name" value="MurD-like peptide ligases, catalytic domain"/>
    <property type="match status" value="1"/>
</dbReference>
<evidence type="ECO:0000313" key="5">
    <source>
        <dbReference type="Proteomes" id="UP001190700"/>
    </source>
</evidence>